<sequence>MTVSNKSKVDLPMIIYYILLVASGWIAIYIADFHVDAVGFRHSNQQLWIVISSIVAIIILLLNKRFFIDFAYHYYVILMLVLVAVLLFGQEINGAKAWFQFGSFKIQPAEFAKIATCLALAKYLEAIDKPLHNHKDIIVALSIIAIPLLFVILQNDMGSALVYCSFFIPLYRQGFSPTLFFIAISAVLITIFTLKWGTPIMFLAIALIGLYQLVQLLNKRKKRLLWLLLIPLVLYIYLHYYQFPSVPNALLYSFIIYTLLLFIIVFNPNKRMITKKSIQKMMTFGAIISAIGLSFSLTYLFETLLQPHQKERILQVIGEANESYNIMHSKIAISLGGFSGQGFLEGTHTKLAYVPEQETDFIFTTIGETYGFLGSSFIIILFVLFMMRIITLAERQNAVFSRVYAYGVVAIFFFHFLINIGMVIGLLPVIGIPLPFFSYGGSSLLAFTILLFILIKLDTRREDRVI</sequence>
<evidence type="ECO:0000256" key="6">
    <source>
        <dbReference type="ARBA" id="ARBA00032370"/>
    </source>
</evidence>
<feature type="transmembrane region" description="Helical" evidence="8">
    <location>
        <begin position="436"/>
        <end position="455"/>
    </location>
</feature>
<feature type="transmembrane region" description="Helical" evidence="8">
    <location>
        <begin position="403"/>
        <end position="430"/>
    </location>
</feature>
<keyword evidence="3" id="KW-0133">Cell shape</keyword>
<dbReference type="RefSeq" id="WP_116496269.1">
    <property type="nucleotide sequence ID" value="NZ_QENZ01000004.1"/>
</dbReference>
<evidence type="ECO:0000313" key="9">
    <source>
        <dbReference type="EMBL" id="PVX50711.1"/>
    </source>
</evidence>
<comment type="caution">
    <text evidence="9">The sequence shown here is derived from an EMBL/GenBank/DDBJ whole genome shotgun (WGS) entry which is preliminary data.</text>
</comment>
<dbReference type="PANTHER" id="PTHR30474:SF1">
    <property type="entry name" value="PEPTIDOGLYCAN GLYCOSYLTRANSFERASE MRDB"/>
    <property type="match status" value="1"/>
</dbReference>
<protein>
    <recommendedName>
        <fullName evidence="7">Cell wall polymerase</fullName>
    </recommendedName>
    <alternativeName>
        <fullName evidence="6">Peptidoglycan polymerase</fullName>
    </alternativeName>
</protein>
<evidence type="ECO:0000256" key="5">
    <source>
        <dbReference type="ARBA" id="ARBA00023136"/>
    </source>
</evidence>
<dbReference type="NCBIfam" id="NF037961">
    <property type="entry name" value="RodA_shape"/>
    <property type="match status" value="2"/>
</dbReference>
<feature type="transmembrane region" description="Helical" evidence="8">
    <location>
        <begin position="137"/>
        <end position="153"/>
    </location>
</feature>
<dbReference type="AlphaFoldDB" id="A0A7L4UNP0"/>
<evidence type="ECO:0000256" key="8">
    <source>
        <dbReference type="SAM" id="Phobius"/>
    </source>
</evidence>
<dbReference type="InterPro" id="IPR001182">
    <property type="entry name" value="FtsW/RodA"/>
</dbReference>
<feature type="transmembrane region" description="Helical" evidence="8">
    <location>
        <begin position="174"/>
        <end position="194"/>
    </location>
</feature>
<dbReference type="OrthoDB" id="9768187at2"/>
<dbReference type="Pfam" id="PF01098">
    <property type="entry name" value="FTSW_RODA_SPOVE"/>
    <property type="match status" value="2"/>
</dbReference>
<dbReference type="GO" id="GO:0005886">
    <property type="term" value="C:plasma membrane"/>
    <property type="evidence" value="ECO:0007669"/>
    <property type="project" value="TreeGrafter"/>
</dbReference>
<dbReference type="GO" id="GO:0032153">
    <property type="term" value="C:cell division site"/>
    <property type="evidence" value="ECO:0007669"/>
    <property type="project" value="TreeGrafter"/>
</dbReference>
<gene>
    <name evidence="9" type="ORF">C7377_1024</name>
</gene>
<reference evidence="9 10" key="1">
    <citation type="submission" date="2018-05" db="EMBL/GenBank/DDBJ databases">
        <title>Genomic Encyclopedia of Type Strains, Phase IV (KMG-IV): sequencing the most valuable type-strain genomes for metagenomic binning, comparative biology and taxonomic classification.</title>
        <authorList>
            <person name="Goeker M."/>
        </authorList>
    </citation>
    <scope>NUCLEOTIDE SEQUENCE [LARGE SCALE GENOMIC DNA]</scope>
    <source>
        <strain evidence="9 10">DSM 28579</strain>
    </source>
</reference>
<name>A0A7L4UNP0_BALHA</name>
<dbReference type="GO" id="GO:0051301">
    <property type="term" value="P:cell division"/>
    <property type="evidence" value="ECO:0007669"/>
    <property type="project" value="InterPro"/>
</dbReference>
<dbReference type="InterPro" id="IPR018365">
    <property type="entry name" value="Cell_cycle_FtsW-rel_CS"/>
</dbReference>
<feature type="transmembrane region" description="Helical" evidence="8">
    <location>
        <begin position="224"/>
        <end position="243"/>
    </location>
</feature>
<feature type="transmembrane region" description="Helical" evidence="8">
    <location>
        <begin position="281"/>
        <end position="301"/>
    </location>
</feature>
<feature type="transmembrane region" description="Helical" evidence="8">
    <location>
        <begin position="70"/>
        <end position="89"/>
    </location>
</feature>
<dbReference type="PROSITE" id="PS00428">
    <property type="entry name" value="FTSW_RODA_SPOVE"/>
    <property type="match status" value="1"/>
</dbReference>
<feature type="transmembrane region" description="Helical" evidence="8">
    <location>
        <begin position="200"/>
        <end position="217"/>
    </location>
</feature>
<proteinExistence type="predicted"/>
<evidence type="ECO:0000256" key="7">
    <source>
        <dbReference type="ARBA" id="ARBA00033270"/>
    </source>
</evidence>
<evidence type="ECO:0000256" key="1">
    <source>
        <dbReference type="ARBA" id="ARBA00004141"/>
    </source>
</evidence>
<organism evidence="9 10">
    <name type="scientific">Balneicella halophila</name>
    <dbReference type="NCBI Taxonomy" id="1537566"/>
    <lineage>
        <taxon>Bacteria</taxon>
        <taxon>Pseudomonadati</taxon>
        <taxon>Bacteroidota</taxon>
        <taxon>Bacteroidia</taxon>
        <taxon>Bacteroidales</taxon>
        <taxon>Balneicellaceae</taxon>
        <taxon>Balneicella</taxon>
    </lineage>
</organism>
<keyword evidence="2 8" id="KW-0812">Transmembrane</keyword>
<dbReference type="EMBL" id="QENZ01000004">
    <property type="protein sequence ID" value="PVX50711.1"/>
    <property type="molecule type" value="Genomic_DNA"/>
</dbReference>
<dbReference type="GO" id="GO:0008360">
    <property type="term" value="P:regulation of cell shape"/>
    <property type="evidence" value="ECO:0007669"/>
    <property type="project" value="UniProtKB-KW"/>
</dbReference>
<keyword evidence="10" id="KW-1185">Reference proteome</keyword>
<keyword evidence="4 8" id="KW-1133">Transmembrane helix</keyword>
<accession>A0A7L4UNP0</accession>
<feature type="transmembrane region" description="Helical" evidence="8">
    <location>
        <begin position="14"/>
        <end position="35"/>
    </location>
</feature>
<feature type="transmembrane region" description="Helical" evidence="8">
    <location>
        <begin position="47"/>
        <end position="63"/>
    </location>
</feature>
<feature type="transmembrane region" description="Helical" evidence="8">
    <location>
        <begin position="249"/>
        <end position="269"/>
    </location>
</feature>
<comment type="subcellular location">
    <subcellularLocation>
        <location evidence="1">Membrane</location>
        <topology evidence="1">Multi-pass membrane protein</topology>
    </subcellularLocation>
</comment>
<evidence type="ECO:0000256" key="4">
    <source>
        <dbReference type="ARBA" id="ARBA00022989"/>
    </source>
</evidence>
<evidence type="ECO:0000256" key="2">
    <source>
        <dbReference type="ARBA" id="ARBA00022692"/>
    </source>
</evidence>
<dbReference type="Proteomes" id="UP000251835">
    <property type="component" value="Unassembled WGS sequence"/>
</dbReference>
<feature type="transmembrane region" description="Helical" evidence="8">
    <location>
        <begin position="370"/>
        <end position="391"/>
    </location>
</feature>
<dbReference type="GO" id="GO:0015648">
    <property type="term" value="F:lipid-linked peptidoglycan transporter activity"/>
    <property type="evidence" value="ECO:0007669"/>
    <property type="project" value="TreeGrafter"/>
</dbReference>
<keyword evidence="5 8" id="KW-0472">Membrane</keyword>
<evidence type="ECO:0000313" key="10">
    <source>
        <dbReference type="Proteomes" id="UP000251835"/>
    </source>
</evidence>
<dbReference type="PANTHER" id="PTHR30474">
    <property type="entry name" value="CELL CYCLE PROTEIN"/>
    <property type="match status" value="1"/>
</dbReference>
<evidence type="ECO:0000256" key="3">
    <source>
        <dbReference type="ARBA" id="ARBA00022960"/>
    </source>
</evidence>